<evidence type="ECO:0000259" key="7">
    <source>
        <dbReference type="Pfam" id="PF17851"/>
    </source>
</evidence>
<dbReference type="Pfam" id="PF17851">
    <property type="entry name" value="GH43_C2"/>
    <property type="match status" value="1"/>
</dbReference>
<dbReference type="PANTHER" id="PTHR42812">
    <property type="entry name" value="BETA-XYLOSIDASE"/>
    <property type="match status" value="1"/>
</dbReference>
<keyword evidence="3 6" id="KW-0326">Glycosidase</keyword>
<dbReference type="AlphaFoldDB" id="A0A1H8RAH4"/>
<dbReference type="InterPro" id="IPR051795">
    <property type="entry name" value="Glycosyl_Hydrlase_43"/>
</dbReference>
<evidence type="ECO:0000256" key="2">
    <source>
        <dbReference type="ARBA" id="ARBA00022801"/>
    </source>
</evidence>
<dbReference type="EMBL" id="FODJ01000010">
    <property type="protein sequence ID" value="SEO63400.1"/>
    <property type="molecule type" value="Genomic_DNA"/>
</dbReference>
<evidence type="ECO:0000256" key="4">
    <source>
        <dbReference type="PIRSR" id="PIRSR606710-1"/>
    </source>
</evidence>
<dbReference type="GO" id="GO:0004553">
    <property type="term" value="F:hydrolase activity, hydrolyzing O-glycosyl compounds"/>
    <property type="evidence" value="ECO:0007669"/>
    <property type="project" value="InterPro"/>
</dbReference>
<dbReference type="SUPFAM" id="SSF75005">
    <property type="entry name" value="Arabinanase/levansucrase/invertase"/>
    <property type="match status" value="1"/>
</dbReference>
<dbReference type="STRING" id="872970.SAMN04488134_11016"/>
<evidence type="ECO:0000313" key="9">
    <source>
        <dbReference type="Proteomes" id="UP000199300"/>
    </source>
</evidence>
<accession>A0A1H8RAH4</accession>
<protein>
    <submittedName>
        <fullName evidence="8">Xylan 1,4-beta-xylosidase</fullName>
    </submittedName>
</protein>
<comment type="similarity">
    <text evidence="1 6">Belongs to the glycosyl hydrolase 43 family.</text>
</comment>
<dbReference type="Proteomes" id="UP000199300">
    <property type="component" value="Unassembled WGS sequence"/>
</dbReference>
<dbReference type="InterPro" id="IPR006710">
    <property type="entry name" value="Glyco_hydro_43"/>
</dbReference>
<gene>
    <name evidence="8" type="ORF">SAMN04488134_11016</name>
</gene>
<dbReference type="InterPro" id="IPR041542">
    <property type="entry name" value="GH43_C2"/>
</dbReference>
<organism evidence="8 9">
    <name type="scientific">Amphibacillus marinus</name>
    <dbReference type="NCBI Taxonomy" id="872970"/>
    <lineage>
        <taxon>Bacteria</taxon>
        <taxon>Bacillati</taxon>
        <taxon>Bacillota</taxon>
        <taxon>Bacilli</taxon>
        <taxon>Bacillales</taxon>
        <taxon>Bacillaceae</taxon>
        <taxon>Amphibacillus</taxon>
    </lineage>
</organism>
<feature type="active site" description="Proton donor" evidence="4">
    <location>
        <position position="185"/>
    </location>
</feature>
<dbReference type="GO" id="GO:0005975">
    <property type="term" value="P:carbohydrate metabolic process"/>
    <property type="evidence" value="ECO:0007669"/>
    <property type="project" value="InterPro"/>
</dbReference>
<dbReference type="CDD" id="cd09000">
    <property type="entry name" value="GH43_SXA-like"/>
    <property type="match status" value="1"/>
</dbReference>
<reference evidence="8 9" key="1">
    <citation type="submission" date="2016-10" db="EMBL/GenBank/DDBJ databases">
        <authorList>
            <person name="de Groot N.N."/>
        </authorList>
    </citation>
    <scope>NUCLEOTIDE SEQUENCE [LARGE SCALE GENOMIC DNA]</scope>
    <source>
        <strain evidence="8 9">CGMCC 1.10434</strain>
    </source>
</reference>
<dbReference type="OrthoDB" id="9801455at2"/>
<dbReference type="InterPro" id="IPR013320">
    <property type="entry name" value="ConA-like_dom_sf"/>
</dbReference>
<sequence length="527" mass="60391">MLDNPIIRGFNPDPSFIRVGDDYYIATSTFEWYPGVQIHHSTDLVNWRICANVLDRQSQLDLRGTVSSGGVWAPNLSYDQGTFYLVYTDVKNRKGVYKDTHNYLVTAQEITGPWSEPTYLNSSGFDPALFHDDDGRKWLINMCWNFRRPNRKFDGILLQEFNEEKGKLIGPIKKIIEGKDNWVTEGSNLYKYNGYYYMLLAEGGTGFNHSVTVARAETIGGTYQLDPSSPLLTARHNPDHPIQKAGHGSLIQTQSGEWYMAYLCARPLPDKMCPLGRETAIQKCYWSEDNWLRLAGDSQLPLARIPEPDLPKSTRTSLASYDDFGQSELALHFHTLRVPASEDWLSLTKRPGFLRLRGRESLTSLYDQSVVARKVQHFYCDVETAVLFEPTSFNHMAGLICLFDEDDLFYLRLSYDEDIGKHINVIWHEKGQYYEDFDSRVALDDLTICYLKLTIRLDRVQFFFATKISEWQPIGPTFNFGQLGDAFSGKLGFTGAYVGMCAQDIANGQQYADFEFFHYKDDVKIEE</sequence>
<name>A0A1H8RAH4_9BACI</name>
<keyword evidence="9" id="KW-1185">Reference proteome</keyword>
<dbReference type="RefSeq" id="WP_091499035.1">
    <property type="nucleotide sequence ID" value="NZ_FODJ01000010.1"/>
</dbReference>
<dbReference type="InterPro" id="IPR023296">
    <property type="entry name" value="Glyco_hydro_beta-prop_sf"/>
</dbReference>
<feature type="domain" description="Beta-xylosidase C-terminal Concanavalin A-like" evidence="7">
    <location>
        <begin position="322"/>
        <end position="520"/>
    </location>
</feature>
<dbReference type="PANTHER" id="PTHR42812:SF12">
    <property type="entry name" value="BETA-XYLOSIDASE-RELATED"/>
    <property type="match status" value="1"/>
</dbReference>
<evidence type="ECO:0000256" key="5">
    <source>
        <dbReference type="PIRSR" id="PIRSR606710-2"/>
    </source>
</evidence>
<feature type="site" description="Important for catalytic activity, responsible for pKa modulation of the active site Glu and correct orientation of both the proton donor and substrate" evidence="5">
    <location>
        <position position="126"/>
    </location>
</feature>
<dbReference type="Pfam" id="PF04616">
    <property type="entry name" value="Glyco_hydro_43"/>
    <property type="match status" value="1"/>
</dbReference>
<evidence type="ECO:0000256" key="1">
    <source>
        <dbReference type="ARBA" id="ARBA00009865"/>
    </source>
</evidence>
<evidence type="ECO:0000313" key="8">
    <source>
        <dbReference type="EMBL" id="SEO63400.1"/>
    </source>
</evidence>
<dbReference type="Gene3D" id="2.115.10.20">
    <property type="entry name" value="Glycosyl hydrolase domain, family 43"/>
    <property type="match status" value="1"/>
</dbReference>
<keyword evidence="2 6" id="KW-0378">Hydrolase</keyword>
<dbReference type="Gene3D" id="2.60.120.200">
    <property type="match status" value="1"/>
</dbReference>
<feature type="active site" description="Proton acceptor" evidence="4">
    <location>
        <position position="13"/>
    </location>
</feature>
<dbReference type="SUPFAM" id="SSF49899">
    <property type="entry name" value="Concanavalin A-like lectins/glucanases"/>
    <property type="match status" value="1"/>
</dbReference>
<evidence type="ECO:0000256" key="3">
    <source>
        <dbReference type="ARBA" id="ARBA00023295"/>
    </source>
</evidence>
<proteinExistence type="inferred from homology"/>
<evidence type="ECO:0000256" key="6">
    <source>
        <dbReference type="RuleBase" id="RU361187"/>
    </source>
</evidence>